<evidence type="ECO:0000256" key="1">
    <source>
        <dbReference type="ARBA" id="ARBA00022723"/>
    </source>
</evidence>
<keyword evidence="2" id="KW-1015">Disulfide bond</keyword>
<gene>
    <name evidence="5" type="ORF">OFLC_LOCUS13139</name>
</gene>
<dbReference type="SMART" id="SM00254">
    <property type="entry name" value="ShKT"/>
    <property type="match status" value="1"/>
</dbReference>
<dbReference type="Pfam" id="PF00264">
    <property type="entry name" value="Tyrosinase"/>
    <property type="match status" value="1"/>
</dbReference>
<keyword evidence="6" id="KW-1185">Reference proteome</keyword>
<dbReference type="InterPro" id="IPR050316">
    <property type="entry name" value="Tyrosinase/Hemocyanin"/>
</dbReference>
<evidence type="ECO:0000313" key="5">
    <source>
        <dbReference type="EMBL" id="VDP13001.1"/>
    </source>
</evidence>
<dbReference type="PANTHER" id="PTHR11474">
    <property type="entry name" value="TYROSINASE FAMILY MEMBER"/>
    <property type="match status" value="1"/>
</dbReference>
<evidence type="ECO:0000259" key="4">
    <source>
        <dbReference type="PROSITE" id="PS51670"/>
    </source>
</evidence>
<dbReference type="SUPFAM" id="SSF48056">
    <property type="entry name" value="Di-copper centre-containing domain"/>
    <property type="match status" value="1"/>
</dbReference>
<reference evidence="5 6" key="2">
    <citation type="submission" date="2018-11" db="EMBL/GenBank/DDBJ databases">
        <authorList>
            <consortium name="Pathogen Informatics"/>
        </authorList>
    </citation>
    <scope>NUCLEOTIDE SEQUENCE [LARGE SCALE GENOMIC DNA]</scope>
</reference>
<reference evidence="7" key="1">
    <citation type="submission" date="2016-06" db="UniProtKB">
        <authorList>
            <consortium name="WormBaseParasite"/>
        </authorList>
    </citation>
    <scope>IDENTIFICATION</scope>
</reference>
<protein>
    <submittedName>
        <fullName evidence="7">ShKT domain-containing protein</fullName>
    </submittedName>
</protein>
<feature type="domain" description="ShKT" evidence="4">
    <location>
        <begin position="728"/>
        <end position="762"/>
    </location>
</feature>
<dbReference type="AlphaFoldDB" id="A0A183I077"/>
<organism evidence="7">
    <name type="scientific">Onchocerca flexuosa</name>
    <dbReference type="NCBI Taxonomy" id="387005"/>
    <lineage>
        <taxon>Eukaryota</taxon>
        <taxon>Metazoa</taxon>
        <taxon>Ecdysozoa</taxon>
        <taxon>Nematoda</taxon>
        <taxon>Chromadorea</taxon>
        <taxon>Rhabditida</taxon>
        <taxon>Spirurina</taxon>
        <taxon>Spiruromorpha</taxon>
        <taxon>Filarioidea</taxon>
        <taxon>Onchocercidae</taxon>
        <taxon>Onchocerca</taxon>
    </lineage>
</organism>
<sequence length="780" mass="88899">MHILSSLITVFALLACCIGTQHKTRLAFCDQAPNSAFQIVCSQLKKWDSDARQHHSTSLNESWSLGSSQRIWSTGRSQWTNKFQSSTAWTTWTTWTAWSPWTLSHNLPSQGVPRNSHDKSALITNHHVDLPTLVRNFTVGTDTSKKPKRVILEIQHEFSSLPSKYYFLKKCKRQIKPIRVRGEQVMNVKTHFPHAVSSLLSSPKFAGQEQTSMTNQGFRKIINGVQRPPWTGTTKKDLYTMEQDTVGPPGQQLPNNLIRKQFSLASQPSMISSKQPSLIRMSDRSVESSAFSAEVDDNRLFKRNQSNMVTSSPLTSVLNGRLKALECMDLNCLCPFFHGSLTNLGCFSSSNGKEFSMAIRKEYRQLSADERQRFHSALNRLKRSGDYDKIAEWHSNPELSGGAHSGPAFLPWHREYLKRLEIALRLIDPDVSLPYWDSTLENMIPENTDTVLFSEELMGENDRNGNIINGFISHWITPKGRHIIRRFNQEGRPLNEDDIQAVMRHWDVIGVLAYTAPQPGCKYPTDWTSLEYSHANVLVWVGDDMFHQTTSANDPLFFLHHAFVDSIWEYWRQYRQSRDTRSRSYPPDLPECSGENHFAQNPMRPFEPLRNIDGISNNYNEKLYQYAPRPACARGQDEECESEFLFCDLSHGDARCSTKIRLGGKCDGYTHQENPCYNGYCLSGICIKGASTGRTSAKRARSLEEITVEPTTTLITTMTKTDIKKEQCYNSHECCSVWASKGECKTNEEIMLKWCSVSCHICTPQYDTTSGKFFGSIYML</sequence>
<dbReference type="WBParaSite" id="OFLC_0001314001-mRNA-1">
    <property type="protein sequence ID" value="OFLC_0001314001-mRNA-1"/>
    <property type="gene ID" value="OFLC_0001314001"/>
</dbReference>
<dbReference type="PANTHER" id="PTHR11474:SF21">
    <property type="entry name" value="SHKT DOMAIN-CONTAINING PROTEIN"/>
    <property type="match status" value="1"/>
</dbReference>
<comment type="caution">
    <text evidence="2">Lacks conserved residue(s) required for the propagation of feature annotation.</text>
</comment>
<dbReference type="PROSITE" id="PS00497">
    <property type="entry name" value="TYROSINASE_1"/>
    <property type="match status" value="1"/>
</dbReference>
<keyword evidence="1" id="KW-0479">Metal-binding</keyword>
<evidence type="ECO:0000313" key="6">
    <source>
        <dbReference type="Proteomes" id="UP000267606"/>
    </source>
</evidence>
<dbReference type="Gene3D" id="1.10.1280.10">
    <property type="entry name" value="Di-copper center containing domain from catechol oxidase"/>
    <property type="match status" value="1"/>
</dbReference>
<dbReference type="Pfam" id="PF01549">
    <property type="entry name" value="ShK"/>
    <property type="match status" value="1"/>
</dbReference>
<dbReference type="GO" id="GO:0046872">
    <property type="term" value="F:metal ion binding"/>
    <property type="evidence" value="ECO:0007669"/>
    <property type="project" value="UniProtKB-KW"/>
</dbReference>
<evidence type="ECO:0000313" key="7">
    <source>
        <dbReference type="WBParaSite" id="OFLC_0001314001-mRNA-1"/>
    </source>
</evidence>
<dbReference type="Proteomes" id="UP000267606">
    <property type="component" value="Unassembled WGS sequence"/>
</dbReference>
<dbReference type="InterPro" id="IPR002227">
    <property type="entry name" value="Tyrosinase_Cu-bd"/>
</dbReference>
<dbReference type="STRING" id="387005.A0A183I077"/>
<dbReference type="GO" id="GO:0016491">
    <property type="term" value="F:oxidoreductase activity"/>
    <property type="evidence" value="ECO:0007669"/>
    <property type="project" value="InterPro"/>
</dbReference>
<feature type="disulfide bond" evidence="2">
    <location>
        <begin position="728"/>
        <end position="762"/>
    </location>
</feature>
<dbReference type="PROSITE" id="PS00498">
    <property type="entry name" value="TYROSINASE_2"/>
    <property type="match status" value="1"/>
</dbReference>
<feature type="signal peptide" evidence="3">
    <location>
        <begin position="1"/>
        <end position="19"/>
    </location>
</feature>
<dbReference type="EMBL" id="UZAJ01040059">
    <property type="protein sequence ID" value="VDP13001.1"/>
    <property type="molecule type" value="Genomic_DNA"/>
</dbReference>
<dbReference type="InterPro" id="IPR003582">
    <property type="entry name" value="ShKT_dom"/>
</dbReference>
<feature type="chain" id="PRO_5044552712" evidence="3">
    <location>
        <begin position="20"/>
        <end position="780"/>
    </location>
</feature>
<dbReference type="InterPro" id="IPR008922">
    <property type="entry name" value="Di-copper_centre_dom_sf"/>
</dbReference>
<proteinExistence type="predicted"/>
<dbReference type="PROSITE" id="PS51670">
    <property type="entry name" value="SHKT"/>
    <property type="match status" value="1"/>
</dbReference>
<name>A0A183I077_9BILA</name>
<evidence type="ECO:0000256" key="2">
    <source>
        <dbReference type="PROSITE-ProRule" id="PRU01005"/>
    </source>
</evidence>
<keyword evidence="3" id="KW-0732">Signal</keyword>
<accession>A0A183I077</accession>
<evidence type="ECO:0000256" key="3">
    <source>
        <dbReference type="SAM" id="SignalP"/>
    </source>
</evidence>
<dbReference type="PRINTS" id="PR00092">
    <property type="entry name" value="TYROSINASE"/>
</dbReference>